<organism evidence="2 3">
    <name type="scientific">Georgenia deserti</name>
    <dbReference type="NCBI Taxonomy" id="2093781"/>
    <lineage>
        <taxon>Bacteria</taxon>
        <taxon>Bacillati</taxon>
        <taxon>Actinomycetota</taxon>
        <taxon>Actinomycetes</taxon>
        <taxon>Micrococcales</taxon>
        <taxon>Bogoriellaceae</taxon>
        <taxon>Georgenia</taxon>
    </lineage>
</organism>
<evidence type="ECO:0000313" key="2">
    <source>
        <dbReference type="EMBL" id="MFD1718972.1"/>
    </source>
</evidence>
<dbReference type="Proteomes" id="UP001597277">
    <property type="component" value="Unassembled WGS sequence"/>
</dbReference>
<accession>A0ABW4L7R8</accession>
<dbReference type="EMBL" id="JBHUEE010000007">
    <property type="protein sequence ID" value="MFD1718972.1"/>
    <property type="molecule type" value="Genomic_DNA"/>
</dbReference>
<evidence type="ECO:0008006" key="4">
    <source>
        <dbReference type="Google" id="ProtNLM"/>
    </source>
</evidence>
<gene>
    <name evidence="2" type="ORF">ACFSE6_14085</name>
</gene>
<reference evidence="3" key="1">
    <citation type="journal article" date="2019" name="Int. J. Syst. Evol. Microbiol.">
        <title>The Global Catalogue of Microorganisms (GCM) 10K type strain sequencing project: providing services to taxonomists for standard genome sequencing and annotation.</title>
        <authorList>
            <consortium name="The Broad Institute Genomics Platform"/>
            <consortium name="The Broad Institute Genome Sequencing Center for Infectious Disease"/>
            <person name="Wu L."/>
            <person name="Ma J."/>
        </authorList>
    </citation>
    <scope>NUCLEOTIDE SEQUENCE [LARGE SCALE GENOMIC DNA]</scope>
    <source>
        <strain evidence="3">JCM 17130</strain>
    </source>
</reference>
<evidence type="ECO:0000256" key="1">
    <source>
        <dbReference type="SAM" id="MobiDB-lite"/>
    </source>
</evidence>
<keyword evidence="3" id="KW-1185">Reference proteome</keyword>
<comment type="caution">
    <text evidence="2">The sequence shown here is derived from an EMBL/GenBank/DDBJ whole genome shotgun (WGS) entry which is preliminary data.</text>
</comment>
<proteinExistence type="predicted"/>
<evidence type="ECO:0000313" key="3">
    <source>
        <dbReference type="Proteomes" id="UP001597277"/>
    </source>
</evidence>
<sequence length="56" mass="6463">MAAPQDFTPRYLGVPMDDYLQLTHGTPGRSGPVRDPRFGRGRRPMGYRTQFVRRKV</sequence>
<name>A0ABW4L7R8_9MICO</name>
<protein>
    <recommendedName>
        <fullName evidence="4">DUF4237 domain-containing protein</fullName>
    </recommendedName>
</protein>
<feature type="region of interest" description="Disordered" evidence="1">
    <location>
        <begin position="23"/>
        <end position="44"/>
    </location>
</feature>
<dbReference type="RefSeq" id="WP_388008323.1">
    <property type="nucleotide sequence ID" value="NZ_JBHUEE010000007.1"/>
</dbReference>